<protein>
    <submittedName>
        <fullName evidence="2">Hexaprenyldihydroxybenzoate methyltransferase, mitochondrial-like protein</fullName>
    </submittedName>
</protein>
<keyword evidence="2" id="KW-0808">Transferase</keyword>
<proteinExistence type="predicted"/>
<dbReference type="OrthoDB" id="2272416at2759"/>
<accession>A0A5B6WV17</accession>
<name>A0A5B6WV17_9ROSI</name>
<feature type="domain" description="Retrotransposon gag" evidence="1">
    <location>
        <begin position="74"/>
        <end position="120"/>
    </location>
</feature>
<gene>
    <name evidence="2" type="ORF">EPI10_007256</name>
</gene>
<comment type="caution">
    <text evidence="2">The sequence shown here is derived from an EMBL/GenBank/DDBJ whole genome shotgun (WGS) entry which is preliminary data.</text>
</comment>
<dbReference type="GO" id="GO:0032259">
    <property type="term" value="P:methylation"/>
    <property type="evidence" value="ECO:0007669"/>
    <property type="project" value="UniProtKB-KW"/>
</dbReference>
<dbReference type="Pfam" id="PF03732">
    <property type="entry name" value="Retrotrans_gag"/>
    <property type="match status" value="1"/>
</dbReference>
<dbReference type="GO" id="GO:0008168">
    <property type="term" value="F:methyltransferase activity"/>
    <property type="evidence" value="ECO:0007669"/>
    <property type="project" value="UniProtKB-KW"/>
</dbReference>
<dbReference type="InterPro" id="IPR005162">
    <property type="entry name" value="Retrotrans_gag_dom"/>
</dbReference>
<organism evidence="2 3">
    <name type="scientific">Gossypium australe</name>
    <dbReference type="NCBI Taxonomy" id="47621"/>
    <lineage>
        <taxon>Eukaryota</taxon>
        <taxon>Viridiplantae</taxon>
        <taxon>Streptophyta</taxon>
        <taxon>Embryophyta</taxon>
        <taxon>Tracheophyta</taxon>
        <taxon>Spermatophyta</taxon>
        <taxon>Magnoliopsida</taxon>
        <taxon>eudicotyledons</taxon>
        <taxon>Gunneridae</taxon>
        <taxon>Pentapetalae</taxon>
        <taxon>rosids</taxon>
        <taxon>malvids</taxon>
        <taxon>Malvales</taxon>
        <taxon>Malvaceae</taxon>
        <taxon>Malvoideae</taxon>
        <taxon>Gossypium</taxon>
    </lineage>
</organism>
<sequence length="131" mass="15491">MTKLSRQVPVDKDRKHGAEEFRGRTHPSRVEYWLENSQWIFYEITYSLEDYLRCAASLLIDEAYNWWLTLTALKEFLELTQGNKSVAEYEREFVHISKYAREIVPTKEEMCISFENGLNDEIKMMIGGAEI</sequence>
<dbReference type="AlphaFoldDB" id="A0A5B6WV17"/>
<dbReference type="EMBL" id="SMMG02000002">
    <property type="protein sequence ID" value="KAA3485248.1"/>
    <property type="molecule type" value="Genomic_DNA"/>
</dbReference>
<dbReference type="PANTHER" id="PTHR34482">
    <property type="entry name" value="DNA DAMAGE-INDUCIBLE PROTEIN 1-LIKE"/>
    <property type="match status" value="1"/>
</dbReference>
<dbReference type="Proteomes" id="UP000325315">
    <property type="component" value="Unassembled WGS sequence"/>
</dbReference>
<keyword evidence="3" id="KW-1185">Reference proteome</keyword>
<reference evidence="3" key="1">
    <citation type="journal article" date="2019" name="Plant Biotechnol. J.">
        <title>Genome sequencing of the Australian wild diploid species Gossypium australe highlights disease resistance and delayed gland morphogenesis.</title>
        <authorList>
            <person name="Cai Y."/>
            <person name="Cai X."/>
            <person name="Wang Q."/>
            <person name="Wang P."/>
            <person name="Zhang Y."/>
            <person name="Cai C."/>
            <person name="Xu Y."/>
            <person name="Wang K."/>
            <person name="Zhou Z."/>
            <person name="Wang C."/>
            <person name="Geng S."/>
            <person name="Li B."/>
            <person name="Dong Q."/>
            <person name="Hou Y."/>
            <person name="Wang H."/>
            <person name="Ai P."/>
            <person name="Liu Z."/>
            <person name="Yi F."/>
            <person name="Sun M."/>
            <person name="An G."/>
            <person name="Cheng J."/>
            <person name="Zhang Y."/>
            <person name="Shi Q."/>
            <person name="Xie Y."/>
            <person name="Shi X."/>
            <person name="Chang Y."/>
            <person name="Huang F."/>
            <person name="Chen Y."/>
            <person name="Hong S."/>
            <person name="Mi L."/>
            <person name="Sun Q."/>
            <person name="Zhang L."/>
            <person name="Zhou B."/>
            <person name="Peng R."/>
            <person name="Zhang X."/>
            <person name="Liu F."/>
        </authorList>
    </citation>
    <scope>NUCLEOTIDE SEQUENCE [LARGE SCALE GENOMIC DNA]</scope>
    <source>
        <strain evidence="3">cv. PA1801</strain>
    </source>
</reference>
<dbReference type="PANTHER" id="PTHR34482:SF36">
    <property type="entry name" value="RETROTRANSPOSON GAG DOMAIN-CONTAINING PROTEIN"/>
    <property type="match status" value="1"/>
</dbReference>
<evidence type="ECO:0000259" key="1">
    <source>
        <dbReference type="Pfam" id="PF03732"/>
    </source>
</evidence>
<evidence type="ECO:0000313" key="2">
    <source>
        <dbReference type="EMBL" id="KAA3485248.1"/>
    </source>
</evidence>
<evidence type="ECO:0000313" key="3">
    <source>
        <dbReference type="Proteomes" id="UP000325315"/>
    </source>
</evidence>
<keyword evidence="2" id="KW-0489">Methyltransferase</keyword>